<sequence length="1040" mass="113047">MLNKIIGFSLQNRILVLVASVLLLIGGTYTAMHTEVDVFPDLNAPTVVIMTEANGMAAEEVEQLVTFPVETAVNGATGVRRVRSSSTNGFSVVWVEFDWDTDIYLARQIVSEKLAVVSESLPANVGKPTLGPQSSILGEMLIVGLTADSTSMLDLRTIADWTIRPRLLSTGGVAQVAVLGGDIKEYQVQLDPERMRHYGVTLSEVMNITREMNLNANGGVLYEYGNEYIVRGVLSTDKVDQIAKAVVRSNGVSGAPILLEDIADVQVGAKLPKLGTASERGKHAVLLTVTKQPATSTLELTDKLEASLQDLQKNLPADVKVSTDIFRQSRFIESSIGNVQKSLLEGGIFVVIVLFLFLANIRTTVISLVTLPLSLIASILALHYMGFTINTMSLGGMAIAIGSLVDDAIVDVENVYKRLHENRLKPAGEQLPILEVVFNASKEVRMPILNSTLIIIVSFVPLFFLSGMEGRMLVPLGIAFIVALAASTVVALTVTPVLCSYLLGKEKTKKQNNENSDSAVARKMKQWYGSALTFVLGHKKGVLGGTIGLFVVALGCFFTLGRSFLPPFNEGSFTINISSLPGISLEESDKMGHRAEELLLSIPEIQTVARKTGRAELDEHALGVNVSEIEAPFELKDRSRSELVAEVREKLGTIVGANVEIGQPISHRIDAMLSGTKANIAIKLFGDDLNRMFTLGNEIKSAIQGIPGIADLNVEQQIERPQLVISPKREMLAKYGISLPEFSEFVNVCLAGEAVSQVYEKGKSFDLTVRVKDNLRDEMEKIRNLMIDTGDGQKIPLNYVAEIRSAMGPNTISRENVKRKIVISANVADRDLRSVVNDIQAQVDAQIKLPEGYHIEYGGQFESEQAASRTLALTSFMSIVVIFLLLYHEFRSVKESAIILINLPLALIGGVFALLITTGEVSIPAIIGFISLFGIATRNGMLLISHYNHLQQEEGYGVYDSVIRGSLDRLNPILMTALSSALALIPLALSGDLPGNEIQSPMAKVILGGLLTSTFLNGFIIPIVYLMMHHNQQPKTSDNE</sequence>
<dbReference type="AlphaFoldDB" id="A0A173WJY3"/>
<dbReference type="Gene3D" id="3.30.70.1430">
    <property type="entry name" value="Multidrug efflux transporter AcrB pore domain"/>
    <property type="match status" value="2"/>
</dbReference>
<dbReference type="Proteomes" id="UP000442334">
    <property type="component" value="Unassembled WGS sequence"/>
</dbReference>
<evidence type="ECO:0000313" key="22">
    <source>
        <dbReference type="EMBL" id="RGU37741.1"/>
    </source>
</evidence>
<evidence type="ECO:0000313" key="12">
    <source>
        <dbReference type="EMBL" id="KAB4182433.1"/>
    </source>
</evidence>
<reference evidence="33 34" key="4">
    <citation type="journal article" date="2019" name="Nat. Med.">
        <title>A library of human gut bacterial isolates paired with longitudinal multiomics data enables mechanistic microbiome research.</title>
        <authorList>
            <person name="Poyet M."/>
            <person name="Groussin M."/>
            <person name="Gibbons S.M."/>
            <person name="Avila-Pacheco J."/>
            <person name="Jiang X."/>
            <person name="Kearney S.M."/>
            <person name="Perrotta A.R."/>
            <person name="Berdy B."/>
            <person name="Zhao S."/>
            <person name="Lieberman T.D."/>
            <person name="Swanson P.K."/>
            <person name="Smith M."/>
            <person name="Roesemann S."/>
            <person name="Alexander J.E."/>
            <person name="Rich S.A."/>
            <person name="Livny J."/>
            <person name="Vlamakis H."/>
            <person name="Clish C."/>
            <person name="Bullock K."/>
            <person name="Deik A."/>
            <person name="Scott J."/>
            <person name="Pierce K.A."/>
            <person name="Xavier R.J."/>
            <person name="Alm E.J."/>
        </authorList>
    </citation>
    <scope>NUCLEOTIDE SEQUENCE [LARGE SCALE GENOMIC DNA]</scope>
    <source>
        <strain evidence="12 34">BIOML-A21</strain>
        <strain evidence="11 33">BIOML-A42</strain>
    </source>
</reference>
<dbReference type="EMBL" id="JAQNSG010000002">
    <property type="protein sequence ID" value="MDC1879019.1"/>
    <property type="molecule type" value="Genomic_DNA"/>
</dbReference>
<dbReference type="Proteomes" id="UP000283766">
    <property type="component" value="Unassembled WGS sequence"/>
</dbReference>
<dbReference type="Proteomes" id="UP000432488">
    <property type="component" value="Unassembled WGS sequence"/>
</dbReference>
<dbReference type="Proteomes" id="UP000261295">
    <property type="component" value="Unassembled WGS sequence"/>
</dbReference>
<evidence type="ECO:0000256" key="2">
    <source>
        <dbReference type="ARBA" id="ARBA00010942"/>
    </source>
</evidence>
<evidence type="ECO:0000256" key="8">
    <source>
        <dbReference type="SAM" id="Phobius"/>
    </source>
</evidence>
<name>A0A173WJY3_BACUN</name>
<dbReference type="EMBL" id="WCUA01000026">
    <property type="protein sequence ID" value="KAB4182433.1"/>
    <property type="molecule type" value="Genomic_DNA"/>
</dbReference>
<dbReference type="Proteomes" id="UP000260844">
    <property type="component" value="Unassembled WGS sequence"/>
</dbReference>
<keyword evidence="7 8" id="KW-0472">Membrane</keyword>
<dbReference type="EMBL" id="MNQU01000236">
    <property type="protein sequence ID" value="OKZ32115.1"/>
    <property type="molecule type" value="Genomic_DNA"/>
</dbReference>
<dbReference type="Gene3D" id="3.30.70.1320">
    <property type="entry name" value="Multidrug efflux transporter AcrB pore domain like"/>
    <property type="match status" value="1"/>
</dbReference>
<keyword evidence="6 8" id="KW-1133">Transmembrane helix</keyword>
<dbReference type="EMBL" id="QSPV01000020">
    <property type="protein sequence ID" value="RGJ90199.1"/>
    <property type="molecule type" value="Genomic_DNA"/>
</dbReference>
<evidence type="ECO:0000313" key="24">
    <source>
        <dbReference type="Proteomes" id="UP000095614"/>
    </source>
</evidence>
<dbReference type="Proteomes" id="UP001215818">
    <property type="component" value="Unassembled WGS sequence"/>
</dbReference>
<evidence type="ECO:0000313" key="28">
    <source>
        <dbReference type="Proteomes" id="UP000260874"/>
    </source>
</evidence>
<feature type="transmembrane region" description="Helical" evidence="8">
    <location>
        <begin position="1005"/>
        <end position="1027"/>
    </location>
</feature>
<dbReference type="Pfam" id="PF00873">
    <property type="entry name" value="ACR_tran"/>
    <property type="match status" value="1"/>
</dbReference>
<dbReference type="NCBIfam" id="TIGR00914">
    <property type="entry name" value="2A0601"/>
    <property type="match status" value="1"/>
</dbReference>
<feature type="transmembrane region" description="Helical" evidence="8">
    <location>
        <begin position="923"/>
        <end position="944"/>
    </location>
</feature>
<dbReference type="GO" id="GO:0005886">
    <property type="term" value="C:plasma membrane"/>
    <property type="evidence" value="ECO:0007669"/>
    <property type="project" value="UniProtKB-SubCell"/>
</dbReference>
<keyword evidence="5 8" id="KW-0812">Transmembrane</keyword>
<dbReference type="EMBL" id="QRJL01000001">
    <property type="protein sequence ID" value="RHH34606.1"/>
    <property type="molecule type" value="Genomic_DNA"/>
</dbReference>
<dbReference type="SUPFAM" id="SSF82866">
    <property type="entry name" value="Multidrug efflux transporter AcrB transmembrane domain"/>
    <property type="match status" value="2"/>
</dbReference>
<evidence type="ECO:0000313" key="34">
    <source>
        <dbReference type="Proteomes" id="UP000442334"/>
    </source>
</evidence>
<evidence type="ECO:0000313" key="14">
    <source>
        <dbReference type="EMBL" id="MDC1795573.1"/>
    </source>
</evidence>
<evidence type="ECO:0000313" key="30">
    <source>
        <dbReference type="Proteomes" id="UP000263754"/>
    </source>
</evidence>
<dbReference type="EMBL" id="WCUV01000003">
    <property type="protein sequence ID" value="KAB4094696.1"/>
    <property type="molecule type" value="Genomic_DNA"/>
</dbReference>
<dbReference type="Proteomes" id="UP000260874">
    <property type="component" value="Unassembled WGS sequence"/>
</dbReference>
<evidence type="ECO:0000313" key="33">
    <source>
        <dbReference type="Proteomes" id="UP000432488"/>
    </source>
</evidence>
<evidence type="ECO:0000313" key="19">
    <source>
        <dbReference type="EMBL" id="RGK86140.1"/>
    </source>
</evidence>
<dbReference type="GO" id="GO:0008324">
    <property type="term" value="F:monoatomic cation transmembrane transporter activity"/>
    <property type="evidence" value="ECO:0007669"/>
    <property type="project" value="InterPro"/>
</dbReference>
<evidence type="ECO:0000313" key="18">
    <source>
        <dbReference type="EMBL" id="RGJ90199.1"/>
    </source>
</evidence>
<dbReference type="InterPro" id="IPR001036">
    <property type="entry name" value="Acrflvin-R"/>
</dbReference>
<protein>
    <submittedName>
        <fullName evidence="21">CusA/CzcA family heavy metal efflux RND transporter</fullName>
    </submittedName>
    <submittedName>
        <fullName evidence="13">Efflux RND transporter permease subunit</fullName>
    </submittedName>
    <submittedName>
        <fullName evidence="9">Heavy metal efflux pump, CzcA family</fullName>
    </submittedName>
    <submittedName>
        <fullName evidence="10">Multidrug transporter AcrB</fullName>
    </submittedName>
</protein>
<evidence type="ECO:0000313" key="16">
    <source>
        <dbReference type="EMBL" id="OKZ32115.1"/>
    </source>
</evidence>
<accession>A0A173WJY3</accession>
<evidence type="ECO:0000313" key="15">
    <source>
        <dbReference type="EMBL" id="MDC1879019.1"/>
    </source>
</evidence>
<dbReference type="PRINTS" id="PR00702">
    <property type="entry name" value="ACRIFLAVINRP"/>
</dbReference>
<evidence type="ECO:0000313" key="25">
    <source>
        <dbReference type="Proteomes" id="UP000186549"/>
    </source>
</evidence>
<reference evidence="16 25" key="2">
    <citation type="journal article" date="2016" name="Nat. Biotechnol.">
        <title>Measurement of bacterial replication rates in microbial communities.</title>
        <authorList>
            <person name="Brown C.T."/>
            <person name="Olm M.R."/>
            <person name="Thomas B.C."/>
            <person name="Banfield J.F."/>
        </authorList>
    </citation>
    <scope>NUCLEOTIDE SEQUENCE [LARGE SCALE GENOMIC DNA]</scope>
    <source>
        <strain evidence="16">45_41</strain>
    </source>
</reference>
<feature type="transmembrane region" description="Helical" evidence="8">
    <location>
        <begin position="448"/>
        <end position="466"/>
    </location>
</feature>
<evidence type="ECO:0000313" key="26">
    <source>
        <dbReference type="Proteomes" id="UP000260795"/>
    </source>
</evidence>
<evidence type="ECO:0000313" key="29">
    <source>
        <dbReference type="Proteomes" id="UP000261295"/>
    </source>
</evidence>
<dbReference type="EMBL" id="QSRK01000002">
    <property type="protein sequence ID" value="RGL17235.1"/>
    <property type="molecule type" value="Genomic_DNA"/>
</dbReference>
<evidence type="ECO:0000313" key="21">
    <source>
        <dbReference type="EMBL" id="RGM52258.1"/>
    </source>
</evidence>
<dbReference type="Proteomes" id="UP000260795">
    <property type="component" value="Unassembled WGS sequence"/>
</dbReference>
<feature type="transmembrane region" description="Helical" evidence="8">
    <location>
        <begin position="899"/>
        <end position="917"/>
    </location>
</feature>
<evidence type="ECO:0000313" key="11">
    <source>
        <dbReference type="EMBL" id="KAB4094696.1"/>
    </source>
</evidence>
<dbReference type="Proteomes" id="UP001055048">
    <property type="component" value="Unassembled WGS sequence"/>
</dbReference>
<dbReference type="Proteomes" id="UP000284022">
    <property type="component" value="Unassembled WGS sequence"/>
</dbReference>
<dbReference type="Proteomes" id="UP000095614">
    <property type="component" value="Unassembled WGS sequence"/>
</dbReference>
<gene>
    <name evidence="9" type="primary">czcA</name>
    <name evidence="16" type="ORF">BHV79_11550</name>
    <name evidence="10" type="ORF">CE91St12_38150</name>
    <name evidence="23" type="ORF">DW216_01435</name>
    <name evidence="22" type="ORF">DWW83_14455</name>
    <name evidence="21" type="ORF">DXC07_18245</name>
    <name evidence="20" type="ORF">DXC80_02035</name>
    <name evidence="19" type="ORF">DXC91_09630</name>
    <name evidence="18" type="ORF">DXD40_17145</name>
    <name evidence="17" type="ORF">DXD90_12590</name>
    <name evidence="9" type="ORF">ERS852462_01007</name>
    <name evidence="12" type="ORF">GAQ34_18120</name>
    <name evidence="11" type="ORF">GAQ56_04605</name>
    <name evidence="14" type="ORF">POY73_15735</name>
    <name evidence="13" type="ORF">POY80_05960</name>
    <name evidence="15" type="ORF">POZ24_03155</name>
</gene>
<reference evidence="13 35" key="6">
    <citation type="submission" date="2022-10" db="EMBL/GenBank/DDBJ databases">
        <title>Human gut microbiome strain richness.</title>
        <authorList>
            <person name="Chen-Liaw A."/>
        </authorList>
    </citation>
    <scope>NUCLEOTIDE SEQUENCE</scope>
    <source>
        <strain evidence="15">1001713st2_A4_1001713B170214_170313</strain>
        <strain evidence="13">A1_m1001262Bd0_191120</strain>
        <strain evidence="14 35">D53st1_B1_D53t1_180928</strain>
    </source>
</reference>
<dbReference type="EMBL" id="QSTL01000022">
    <property type="protein sequence ID" value="RGM52258.1"/>
    <property type="molecule type" value="Genomic_DNA"/>
</dbReference>
<evidence type="ECO:0000313" key="31">
    <source>
        <dbReference type="Proteomes" id="UP000283766"/>
    </source>
</evidence>
<evidence type="ECO:0000256" key="3">
    <source>
        <dbReference type="ARBA" id="ARBA00022448"/>
    </source>
</evidence>
<dbReference type="GO" id="GO:0042910">
    <property type="term" value="F:xenobiotic transmembrane transporter activity"/>
    <property type="evidence" value="ECO:0007669"/>
    <property type="project" value="TreeGrafter"/>
</dbReference>
<feature type="transmembrane region" description="Helical" evidence="8">
    <location>
        <begin position="542"/>
        <end position="565"/>
    </location>
</feature>
<dbReference type="InterPro" id="IPR027463">
    <property type="entry name" value="AcrB_DN_DC_subdom"/>
</dbReference>
<keyword evidence="3" id="KW-0813">Transport</keyword>
<comment type="subcellular location">
    <subcellularLocation>
        <location evidence="1">Cell membrane</location>
        <topology evidence="1">Multi-pass membrane protein</topology>
    </subcellularLocation>
</comment>
<dbReference type="PANTHER" id="PTHR32063">
    <property type="match status" value="1"/>
</dbReference>
<dbReference type="RefSeq" id="WP_057097545.1">
    <property type="nucleotide sequence ID" value="NZ_BQNL01000001.1"/>
</dbReference>
<dbReference type="SUPFAM" id="SSF82714">
    <property type="entry name" value="Multidrug efflux transporter AcrB TolC docking domain, DN and DC subdomains"/>
    <property type="match status" value="2"/>
</dbReference>
<reference evidence="9 24" key="1">
    <citation type="submission" date="2015-09" db="EMBL/GenBank/DDBJ databases">
        <authorList>
            <consortium name="Pathogen Informatics"/>
        </authorList>
    </citation>
    <scope>NUCLEOTIDE SEQUENCE [LARGE SCALE GENOMIC DNA]</scope>
    <source>
        <strain evidence="9 24">2789STDY5834847</strain>
    </source>
</reference>
<feature type="transmembrane region" description="Helical" evidence="8">
    <location>
        <begin position="870"/>
        <end position="887"/>
    </location>
</feature>
<dbReference type="EMBL" id="QSRB01000006">
    <property type="protein sequence ID" value="RGK86140.1"/>
    <property type="molecule type" value="Genomic_DNA"/>
</dbReference>
<evidence type="ECO:0000256" key="1">
    <source>
        <dbReference type="ARBA" id="ARBA00004651"/>
    </source>
</evidence>
<dbReference type="EMBL" id="BQNL01000001">
    <property type="protein sequence ID" value="GKH15605.1"/>
    <property type="molecule type" value="Genomic_DNA"/>
</dbReference>
<evidence type="ECO:0000313" key="32">
    <source>
        <dbReference type="Proteomes" id="UP000284022"/>
    </source>
</evidence>
<evidence type="ECO:0000256" key="5">
    <source>
        <dbReference type="ARBA" id="ARBA00022692"/>
    </source>
</evidence>
<evidence type="ECO:0000313" key="20">
    <source>
        <dbReference type="EMBL" id="RGL17235.1"/>
    </source>
</evidence>
<evidence type="ECO:0000256" key="4">
    <source>
        <dbReference type="ARBA" id="ARBA00022475"/>
    </source>
</evidence>
<proteinExistence type="inferred from homology"/>
<dbReference type="Proteomes" id="UP000263754">
    <property type="component" value="Unassembled WGS sequence"/>
</dbReference>
<dbReference type="Proteomes" id="UP001213309">
    <property type="component" value="Unassembled WGS sequence"/>
</dbReference>
<dbReference type="PANTHER" id="PTHR32063:SF4">
    <property type="entry name" value="SLR6043 PROTEIN"/>
    <property type="match status" value="1"/>
</dbReference>
<reference evidence="26 27" key="3">
    <citation type="submission" date="2018-08" db="EMBL/GenBank/DDBJ databases">
        <title>A genome reference for cultivated species of the human gut microbiota.</title>
        <authorList>
            <person name="Zou Y."/>
            <person name="Xue W."/>
            <person name="Luo G."/>
        </authorList>
    </citation>
    <scope>NUCLEOTIDE SEQUENCE [LARGE SCALE GENOMIC DNA]</scope>
    <source>
        <strain evidence="22 32">AF17-20</strain>
        <strain evidence="23 31">AM18-14LB</strain>
        <strain evidence="21 29">OM07-9</strain>
        <strain evidence="20 26">TF08-13</strain>
        <strain evidence="19 28">TF09-22</strain>
        <strain evidence="18 27">TM04-30</strain>
        <strain evidence="17 30">TM10-17</strain>
    </source>
</reference>
<dbReference type="Gene3D" id="1.20.1640.10">
    <property type="entry name" value="Multidrug efflux transporter AcrB transmembrane domain"/>
    <property type="match status" value="2"/>
</dbReference>
<feature type="transmembrane region" description="Helical" evidence="8">
    <location>
        <begin position="368"/>
        <end position="386"/>
    </location>
</feature>
<dbReference type="InterPro" id="IPR004763">
    <property type="entry name" value="CusA-like"/>
</dbReference>
<dbReference type="Proteomes" id="UP001218502">
    <property type="component" value="Unassembled WGS sequence"/>
</dbReference>
<reference evidence="10" key="5">
    <citation type="submission" date="2022-01" db="EMBL/GenBank/DDBJ databases">
        <title>Novel bile acid biosynthetic pathways are enriched in the microbiome of centenarians.</title>
        <authorList>
            <person name="Sato Y."/>
            <person name="Atarashi K."/>
            <person name="Plichta R.D."/>
            <person name="Arai Y."/>
            <person name="Sasajima S."/>
            <person name="Kearney M.S."/>
            <person name="Suda W."/>
            <person name="Takeshita K."/>
            <person name="Sasaki T."/>
            <person name="Okamoto S."/>
            <person name="Skelly N.A."/>
            <person name="Okamura Y."/>
            <person name="Vlamakis H."/>
            <person name="Li Y."/>
            <person name="Tanoue T."/>
            <person name="Takei H."/>
            <person name="Nittono H."/>
            <person name="Narushima S."/>
            <person name="Irie J."/>
            <person name="Itoh H."/>
            <person name="Moriya K."/>
            <person name="Sugiura Y."/>
            <person name="Suematsu M."/>
            <person name="Moritoki N."/>
            <person name="Shibata S."/>
            <person name="Littman R.D."/>
            <person name="Fischbach A.M."/>
            <person name="Uwamino Y."/>
            <person name="Inoue T."/>
            <person name="Honda A."/>
            <person name="Hattori M."/>
            <person name="Murai T."/>
            <person name="Xavier J.R."/>
            <person name="Hirose N."/>
            <person name="Honda K."/>
        </authorList>
    </citation>
    <scope>NUCLEOTIDE SEQUENCE</scope>
    <source>
        <strain evidence="10">CE91-St12</strain>
    </source>
</reference>
<evidence type="ECO:0000313" key="10">
    <source>
        <dbReference type="EMBL" id="GKH15605.1"/>
    </source>
</evidence>
<evidence type="ECO:0000313" key="17">
    <source>
        <dbReference type="EMBL" id="RGI74802.1"/>
    </source>
</evidence>
<evidence type="ECO:0000313" key="35">
    <source>
        <dbReference type="Proteomes" id="UP001215818"/>
    </source>
</evidence>
<evidence type="ECO:0000313" key="13">
    <source>
        <dbReference type="EMBL" id="MDC1751983.1"/>
    </source>
</evidence>
<dbReference type="OrthoDB" id="9758757at2"/>
<keyword evidence="4" id="KW-1003">Cell membrane</keyword>
<feature type="transmembrane region" description="Helical" evidence="8">
    <location>
        <begin position="478"/>
        <end position="503"/>
    </location>
</feature>
<dbReference type="EMBL" id="QSOF01000017">
    <property type="protein sequence ID" value="RGI74802.1"/>
    <property type="molecule type" value="Genomic_DNA"/>
</dbReference>
<evidence type="ECO:0000313" key="9">
    <source>
        <dbReference type="EMBL" id="CUO63044.1"/>
    </source>
</evidence>
<evidence type="ECO:0000313" key="23">
    <source>
        <dbReference type="EMBL" id="RHH34606.1"/>
    </source>
</evidence>
<dbReference type="Gene3D" id="3.30.70.1440">
    <property type="entry name" value="Multidrug efflux transporter AcrB pore domain"/>
    <property type="match status" value="1"/>
</dbReference>
<dbReference type="Gene3D" id="3.30.2090.10">
    <property type="entry name" value="Multidrug efflux transporter AcrB TolC docking domain, DN and DC subdomains"/>
    <property type="match status" value="2"/>
</dbReference>
<dbReference type="SUPFAM" id="SSF82693">
    <property type="entry name" value="Multidrug efflux transporter AcrB pore domain, PN1, PN2, PC1 and PC2 subdomains"/>
    <property type="match status" value="2"/>
</dbReference>
<dbReference type="Proteomes" id="UP000186549">
    <property type="component" value="Unassembled WGS sequence"/>
</dbReference>
<evidence type="ECO:0000256" key="7">
    <source>
        <dbReference type="ARBA" id="ARBA00023136"/>
    </source>
</evidence>
<evidence type="ECO:0000313" key="27">
    <source>
        <dbReference type="Proteomes" id="UP000260844"/>
    </source>
</evidence>
<dbReference type="EMBL" id="JAQNQY010000005">
    <property type="protein sequence ID" value="MDC1751983.1"/>
    <property type="molecule type" value="Genomic_DNA"/>
</dbReference>
<dbReference type="EMBL" id="CZAF01000003">
    <property type="protein sequence ID" value="CUO63044.1"/>
    <property type="molecule type" value="Genomic_DNA"/>
</dbReference>
<feature type="transmembrane region" description="Helical" evidence="8">
    <location>
        <begin position="343"/>
        <end position="361"/>
    </location>
</feature>
<dbReference type="EMBL" id="QRXV01000015">
    <property type="protein sequence ID" value="RGU37741.1"/>
    <property type="molecule type" value="Genomic_DNA"/>
</dbReference>
<organism evidence="21 29">
    <name type="scientific">Bacteroides uniformis</name>
    <dbReference type="NCBI Taxonomy" id="820"/>
    <lineage>
        <taxon>Bacteria</taxon>
        <taxon>Pseudomonadati</taxon>
        <taxon>Bacteroidota</taxon>
        <taxon>Bacteroidia</taxon>
        <taxon>Bacteroidales</taxon>
        <taxon>Bacteroidaceae</taxon>
        <taxon>Bacteroides</taxon>
    </lineage>
</organism>
<evidence type="ECO:0000256" key="6">
    <source>
        <dbReference type="ARBA" id="ARBA00022989"/>
    </source>
</evidence>
<dbReference type="EMBL" id="JAQNRK010000016">
    <property type="protein sequence ID" value="MDC1795573.1"/>
    <property type="molecule type" value="Genomic_DNA"/>
</dbReference>
<comment type="similarity">
    <text evidence="2">Belongs to the resistance-nodulation-cell division (RND) (TC 2.A.6) family.</text>
</comment>